<dbReference type="STRING" id="522772.Dacet_1835"/>
<dbReference type="InParanoid" id="D4H0T6"/>
<dbReference type="eggNOG" id="ENOG5033DSE">
    <property type="taxonomic scope" value="Bacteria"/>
</dbReference>
<dbReference type="EMBL" id="CP001968">
    <property type="protein sequence ID" value="ADD68599.1"/>
    <property type="molecule type" value="Genomic_DNA"/>
</dbReference>
<name>D4H0T6_DENA2</name>
<accession>D4H0T6</accession>
<feature type="transmembrane region" description="Helical" evidence="1">
    <location>
        <begin position="57"/>
        <end position="74"/>
    </location>
</feature>
<organism evidence="2 3">
    <name type="scientific">Denitrovibrio acetiphilus (strain DSM 12809 / NBRC 114555 / N2460)</name>
    <dbReference type="NCBI Taxonomy" id="522772"/>
    <lineage>
        <taxon>Bacteria</taxon>
        <taxon>Pseudomonadati</taxon>
        <taxon>Deferribacterota</taxon>
        <taxon>Deferribacteres</taxon>
        <taxon>Deferribacterales</taxon>
        <taxon>Geovibrionaceae</taxon>
        <taxon>Denitrovibrio</taxon>
    </lineage>
</organism>
<dbReference type="PaxDb" id="522772-Dacet_1835"/>
<keyword evidence="3" id="KW-1185">Reference proteome</keyword>
<dbReference type="Proteomes" id="UP000002012">
    <property type="component" value="Chromosome"/>
</dbReference>
<keyword evidence="1" id="KW-0812">Transmembrane</keyword>
<sequence>MNTLQGVFAICAIAFLLNLPFGWLRTYTRKFSIGWAVCIHAPIPMIAFMRIYTHIDWVYIPLFFLFSIAGQILGGKLKERIRSS</sequence>
<proteinExistence type="predicted"/>
<reference evidence="2 3" key="1">
    <citation type="journal article" date="2010" name="Stand. Genomic Sci.">
        <title>Complete genome sequence of Denitrovibrio acetiphilus type strain (N2460).</title>
        <authorList>
            <person name="Kiss H."/>
            <person name="Lang E."/>
            <person name="Lapidus A."/>
            <person name="Copeland A."/>
            <person name="Nolan M."/>
            <person name="Glavina Del Rio T."/>
            <person name="Chen F."/>
            <person name="Lucas S."/>
            <person name="Tice H."/>
            <person name="Cheng J.F."/>
            <person name="Han C."/>
            <person name="Goodwin L."/>
            <person name="Pitluck S."/>
            <person name="Liolios K."/>
            <person name="Pati A."/>
            <person name="Ivanova N."/>
            <person name="Mavromatis K."/>
            <person name="Chen A."/>
            <person name="Palaniappan K."/>
            <person name="Land M."/>
            <person name="Hauser L."/>
            <person name="Chang Y.J."/>
            <person name="Jeffries C.D."/>
            <person name="Detter J.C."/>
            <person name="Brettin T."/>
            <person name="Spring S."/>
            <person name="Rohde M."/>
            <person name="Goker M."/>
            <person name="Woyke T."/>
            <person name="Bristow J."/>
            <person name="Eisen J.A."/>
            <person name="Markowitz V."/>
            <person name="Hugenholtz P."/>
            <person name="Kyrpides N.C."/>
            <person name="Klenk H.P."/>
        </authorList>
    </citation>
    <scope>NUCLEOTIDE SEQUENCE [LARGE SCALE GENOMIC DNA]</scope>
    <source>
        <strain evidence="3">DSM 12809 / NBRC 114555 / N2460</strain>
    </source>
</reference>
<dbReference type="HOGENOM" id="CLU_166570_0_0_0"/>
<feature type="transmembrane region" description="Helical" evidence="1">
    <location>
        <begin position="31"/>
        <end position="51"/>
    </location>
</feature>
<dbReference type="RefSeq" id="WP_013011109.1">
    <property type="nucleotide sequence ID" value="NC_013943.1"/>
</dbReference>
<dbReference type="OrthoDB" id="5397176at2"/>
<evidence type="ECO:0000313" key="3">
    <source>
        <dbReference type="Proteomes" id="UP000002012"/>
    </source>
</evidence>
<dbReference type="AlphaFoldDB" id="D4H0T6"/>
<evidence type="ECO:0000313" key="2">
    <source>
        <dbReference type="EMBL" id="ADD68599.1"/>
    </source>
</evidence>
<dbReference type="KEGG" id="dap:Dacet_1835"/>
<evidence type="ECO:0000256" key="1">
    <source>
        <dbReference type="SAM" id="Phobius"/>
    </source>
</evidence>
<gene>
    <name evidence="2" type="ordered locus">Dacet_1835</name>
</gene>
<keyword evidence="1" id="KW-1133">Transmembrane helix</keyword>
<keyword evidence="1" id="KW-0472">Membrane</keyword>
<feature type="transmembrane region" description="Helical" evidence="1">
    <location>
        <begin position="6"/>
        <end position="24"/>
    </location>
</feature>
<protein>
    <submittedName>
        <fullName evidence="2">Uncharacterized protein</fullName>
    </submittedName>
</protein>